<evidence type="ECO:0000313" key="1">
    <source>
        <dbReference type="EMBL" id="CAB4003020.1"/>
    </source>
</evidence>
<evidence type="ECO:0000313" key="2">
    <source>
        <dbReference type="Proteomes" id="UP001152795"/>
    </source>
</evidence>
<feature type="non-terminal residue" evidence="1">
    <location>
        <position position="1"/>
    </location>
</feature>
<name>A0A6S7HIM8_PARCT</name>
<organism evidence="1 2">
    <name type="scientific">Paramuricea clavata</name>
    <name type="common">Red gorgonian</name>
    <name type="synonym">Violescent sea-whip</name>
    <dbReference type="NCBI Taxonomy" id="317549"/>
    <lineage>
        <taxon>Eukaryota</taxon>
        <taxon>Metazoa</taxon>
        <taxon>Cnidaria</taxon>
        <taxon>Anthozoa</taxon>
        <taxon>Octocorallia</taxon>
        <taxon>Malacalcyonacea</taxon>
        <taxon>Plexauridae</taxon>
        <taxon>Paramuricea</taxon>
    </lineage>
</organism>
<dbReference type="Proteomes" id="UP001152795">
    <property type="component" value="Unassembled WGS sequence"/>
</dbReference>
<keyword evidence="2" id="KW-1185">Reference proteome</keyword>
<protein>
    <submittedName>
        <fullName evidence="1">Partial</fullName>
    </submittedName>
</protein>
<dbReference type="OrthoDB" id="5973798at2759"/>
<reference evidence="1" key="1">
    <citation type="submission" date="2020-04" db="EMBL/GenBank/DDBJ databases">
        <authorList>
            <person name="Alioto T."/>
            <person name="Alioto T."/>
            <person name="Gomez Garrido J."/>
        </authorList>
    </citation>
    <scope>NUCLEOTIDE SEQUENCE</scope>
    <source>
        <strain evidence="1">A484AB</strain>
    </source>
</reference>
<comment type="caution">
    <text evidence="1">The sequence shown here is derived from an EMBL/GenBank/DDBJ whole genome shotgun (WGS) entry which is preliminary data.</text>
</comment>
<dbReference type="FunFam" id="1.10.510.10:FF:001927">
    <property type="entry name" value="Receptor protein-tyrosine kinase"/>
    <property type="match status" value="1"/>
</dbReference>
<dbReference type="PANTHER" id="PTHR24416:SF600">
    <property type="entry name" value="PDGF- AND VEGF-RECEPTOR RELATED, ISOFORM J"/>
    <property type="match status" value="1"/>
</dbReference>
<accession>A0A6S7HIM8</accession>
<dbReference type="AlphaFoldDB" id="A0A6S7HIM8"/>
<dbReference type="EMBL" id="CACRXK020004514">
    <property type="protein sequence ID" value="CAB4003020.1"/>
    <property type="molecule type" value="Genomic_DNA"/>
</dbReference>
<dbReference type="GO" id="GO:0005524">
    <property type="term" value="F:ATP binding"/>
    <property type="evidence" value="ECO:0007669"/>
    <property type="project" value="InterPro"/>
</dbReference>
<dbReference type="InterPro" id="IPR050122">
    <property type="entry name" value="RTK"/>
</dbReference>
<dbReference type="PANTHER" id="PTHR24416">
    <property type="entry name" value="TYROSINE-PROTEIN KINASE RECEPTOR"/>
    <property type="match status" value="1"/>
</dbReference>
<dbReference type="InterPro" id="IPR001245">
    <property type="entry name" value="Ser-Thr/Tyr_kinase_cat_dom"/>
</dbReference>
<proteinExistence type="predicted"/>
<dbReference type="SMART" id="SM00219">
    <property type="entry name" value="TyrKc"/>
    <property type="match status" value="1"/>
</dbReference>
<dbReference type="InterPro" id="IPR000719">
    <property type="entry name" value="Prot_kinase_dom"/>
</dbReference>
<dbReference type="GO" id="GO:0043235">
    <property type="term" value="C:receptor complex"/>
    <property type="evidence" value="ECO:0007669"/>
    <property type="project" value="TreeGrafter"/>
</dbReference>
<dbReference type="GO" id="GO:0005886">
    <property type="term" value="C:plasma membrane"/>
    <property type="evidence" value="ECO:0007669"/>
    <property type="project" value="TreeGrafter"/>
</dbReference>
<dbReference type="GO" id="GO:0007169">
    <property type="term" value="P:cell surface receptor protein tyrosine kinase signaling pathway"/>
    <property type="evidence" value="ECO:0007669"/>
    <property type="project" value="TreeGrafter"/>
</dbReference>
<gene>
    <name evidence="1" type="ORF">PACLA_8A015313</name>
</gene>
<dbReference type="Pfam" id="PF07714">
    <property type="entry name" value="PK_Tyr_Ser-Thr"/>
    <property type="match status" value="1"/>
</dbReference>
<dbReference type="SUPFAM" id="SSF56112">
    <property type="entry name" value="Protein kinase-like (PK-like)"/>
    <property type="match status" value="1"/>
</dbReference>
<sequence>GLVPFKWMALESIRDSLFTEKSDVWSFGILLWEIFSLGATPYPGMYFNDVHQYLLQGKRMDPPIQCPEDINDVMSMCCKENPEDRPNFHSLKDLLYEILDCKEIPQTSAYNKDIVNVPLKSNVIASEEDVSENELFL</sequence>
<dbReference type="Gene3D" id="1.10.510.10">
    <property type="entry name" value="Transferase(Phosphotransferase) domain 1"/>
    <property type="match status" value="1"/>
</dbReference>
<dbReference type="PRINTS" id="PR00109">
    <property type="entry name" value="TYRKINASE"/>
</dbReference>
<dbReference type="InterPro" id="IPR011009">
    <property type="entry name" value="Kinase-like_dom_sf"/>
</dbReference>
<dbReference type="PROSITE" id="PS50011">
    <property type="entry name" value="PROTEIN_KINASE_DOM"/>
    <property type="match status" value="1"/>
</dbReference>
<dbReference type="GO" id="GO:0004714">
    <property type="term" value="F:transmembrane receptor protein tyrosine kinase activity"/>
    <property type="evidence" value="ECO:0007669"/>
    <property type="project" value="TreeGrafter"/>
</dbReference>
<dbReference type="InterPro" id="IPR020635">
    <property type="entry name" value="Tyr_kinase_cat_dom"/>
</dbReference>